<feature type="chain" id="PRO_5002627380" description="NHL repeat containing protein" evidence="2">
    <location>
        <begin position="26"/>
        <end position="409"/>
    </location>
</feature>
<dbReference type="AlphaFoldDB" id="A0LRE7"/>
<sequence>MVRTGRHRLAAVGVAAFFFAGTACTAHQPVHPSATSVSAARPGGSGSAPSSSPAQTSPTGTRPSTGAVASPAPGAVREPAALTAWLPPAAPGQPGYLAPGSDPSVLPGPILIADKANNRLVVVDPQGRVRWIWPQPGELPNGQTFLIPDDAFFTRDGSKIVATQEDDFVITEIDPTARTMVWRYGHPGIPGHGPGYLWNPDDAIMLPTGDVVSADIKNCRILRLRPGSPAPVWTAGTVGVCRHDPPTYYGSPNGVFPLPDGNFLVTEINGDWVDEIDPAGRVLWSAHPPGVRYPSDSNQYAPGQYLTVDYSPIGQVVIFDRYGHEIWRWRYASGPNRLRYPSLAEALPNGDILVTDDHNDRVIVIDPKQNRIVWQYGHTGVPGSAPGYLNIPDGLDPLPPYAYLDRVLP</sequence>
<dbReference type="InParanoid" id="A0LRE7"/>
<dbReference type="SUPFAM" id="SSF63829">
    <property type="entry name" value="Calcium-dependent phosphotriesterase"/>
    <property type="match status" value="1"/>
</dbReference>
<organism evidence="3 4">
    <name type="scientific">Acidothermus cellulolyticus (strain ATCC 43068 / DSM 8971 / 11B)</name>
    <dbReference type="NCBI Taxonomy" id="351607"/>
    <lineage>
        <taxon>Bacteria</taxon>
        <taxon>Bacillati</taxon>
        <taxon>Actinomycetota</taxon>
        <taxon>Actinomycetes</taxon>
        <taxon>Acidothermales</taxon>
        <taxon>Acidothermaceae</taxon>
        <taxon>Acidothermus</taxon>
    </lineage>
</organism>
<evidence type="ECO:0000256" key="2">
    <source>
        <dbReference type="SAM" id="SignalP"/>
    </source>
</evidence>
<dbReference type="eggNOG" id="COG3391">
    <property type="taxonomic scope" value="Bacteria"/>
</dbReference>
<evidence type="ECO:0008006" key="5">
    <source>
        <dbReference type="Google" id="ProtNLM"/>
    </source>
</evidence>
<reference evidence="3 4" key="1">
    <citation type="journal article" date="2009" name="Genome Res.">
        <title>Complete genome of the cellulolytic thermophile Acidothermus cellulolyticus 11B provides insights into its ecophysiological and evolutionary adaptations.</title>
        <authorList>
            <person name="Barabote R.D."/>
            <person name="Xie G."/>
            <person name="Leu D.H."/>
            <person name="Normand P."/>
            <person name="Necsulea A."/>
            <person name="Daubin V."/>
            <person name="Medigue C."/>
            <person name="Adney W.S."/>
            <person name="Xu X.C."/>
            <person name="Lapidus A."/>
            <person name="Parales R.E."/>
            <person name="Detter C."/>
            <person name="Pujic P."/>
            <person name="Bruce D."/>
            <person name="Lavire C."/>
            <person name="Challacombe J.F."/>
            <person name="Brettin T.S."/>
            <person name="Berry A.M."/>
        </authorList>
    </citation>
    <scope>NUCLEOTIDE SEQUENCE [LARGE SCALE GENOMIC DNA]</scope>
    <source>
        <strain evidence="4">ATCC 43068 / DSM 8971 / 11B</strain>
    </source>
</reference>
<proteinExistence type="predicted"/>
<keyword evidence="2" id="KW-0732">Signal</keyword>
<dbReference type="PROSITE" id="PS51257">
    <property type="entry name" value="PROKAR_LIPOPROTEIN"/>
    <property type="match status" value="1"/>
</dbReference>
<protein>
    <recommendedName>
        <fullName evidence="5">NHL repeat containing protein</fullName>
    </recommendedName>
</protein>
<feature type="region of interest" description="Disordered" evidence="1">
    <location>
        <begin position="33"/>
        <end position="74"/>
    </location>
</feature>
<evidence type="ECO:0000256" key="1">
    <source>
        <dbReference type="SAM" id="MobiDB-lite"/>
    </source>
</evidence>
<feature type="signal peptide" evidence="2">
    <location>
        <begin position="1"/>
        <end position="25"/>
    </location>
</feature>
<dbReference type="InterPro" id="IPR011042">
    <property type="entry name" value="6-blade_b-propeller_TolB-like"/>
</dbReference>
<name>A0LRE7_ACIC1</name>
<keyword evidence="4" id="KW-1185">Reference proteome</keyword>
<evidence type="ECO:0000313" key="3">
    <source>
        <dbReference type="EMBL" id="ABK52007.1"/>
    </source>
</evidence>
<dbReference type="EMBL" id="CP000481">
    <property type="protein sequence ID" value="ABK52007.1"/>
    <property type="molecule type" value="Genomic_DNA"/>
</dbReference>
<dbReference type="HOGENOM" id="CLU_063463_0_0_11"/>
<evidence type="ECO:0000313" key="4">
    <source>
        <dbReference type="Proteomes" id="UP000008221"/>
    </source>
</evidence>
<dbReference type="KEGG" id="ace:Acel_0233"/>
<dbReference type="Gene3D" id="2.120.10.30">
    <property type="entry name" value="TolB, C-terminal domain"/>
    <property type="match status" value="2"/>
</dbReference>
<gene>
    <name evidence="3" type="ordered locus">Acel_0233</name>
</gene>
<dbReference type="OrthoDB" id="264813at2"/>
<dbReference type="STRING" id="351607.Acel_0233"/>
<dbReference type="Proteomes" id="UP000008221">
    <property type="component" value="Chromosome"/>
</dbReference>
<dbReference type="RefSeq" id="WP_011719071.1">
    <property type="nucleotide sequence ID" value="NC_008578.1"/>
</dbReference>
<feature type="compositionally biased region" description="Low complexity" evidence="1">
    <location>
        <begin position="36"/>
        <end position="61"/>
    </location>
</feature>
<accession>A0LRE7</accession>